<evidence type="ECO:0000313" key="7">
    <source>
        <dbReference type="Proteomes" id="UP000184128"/>
    </source>
</evidence>
<keyword evidence="7" id="KW-1185">Reference proteome</keyword>
<keyword evidence="2" id="KW-0813">Transport</keyword>
<dbReference type="InterPro" id="IPR025302">
    <property type="entry name" value="DrrA1/2-like_C"/>
</dbReference>
<dbReference type="CDD" id="cd03230">
    <property type="entry name" value="ABC_DR_subfamily_A"/>
    <property type="match status" value="1"/>
</dbReference>
<gene>
    <name evidence="6" type="ORF">SAMN02745249_00192</name>
</gene>
<evidence type="ECO:0000313" key="6">
    <source>
        <dbReference type="EMBL" id="SHE31966.1"/>
    </source>
</evidence>
<dbReference type="InterPro" id="IPR003593">
    <property type="entry name" value="AAA+_ATPase"/>
</dbReference>
<dbReference type="EMBL" id="FQUF01000003">
    <property type="protein sequence ID" value="SHE31966.1"/>
    <property type="molecule type" value="Genomic_DNA"/>
</dbReference>
<dbReference type="InterPro" id="IPR027417">
    <property type="entry name" value="P-loop_NTPase"/>
</dbReference>
<dbReference type="STRING" id="1121025.SAMN02745249_00192"/>
<dbReference type="GO" id="GO:0005524">
    <property type="term" value="F:ATP binding"/>
    <property type="evidence" value="ECO:0007669"/>
    <property type="project" value="UniProtKB-KW"/>
</dbReference>
<evidence type="ECO:0000256" key="4">
    <source>
        <dbReference type="ARBA" id="ARBA00022840"/>
    </source>
</evidence>
<dbReference type="PROSITE" id="PS00211">
    <property type="entry name" value="ABC_TRANSPORTER_1"/>
    <property type="match status" value="1"/>
</dbReference>
<dbReference type="Gene3D" id="3.40.50.300">
    <property type="entry name" value="P-loop containing nucleotide triphosphate hydrolases"/>
    <property type="match status" value="1"/>
</dbReference>
<dbReference type="InterPro" id="IPR017871">
    <property type="entry name" value="ABC_transporter-like_CS"/>
</dbReference>
<evidence type="ECO:0000256" key="2">
    <source>
        <dbReference type="ARBA" id="ARBA00022448"/>
    </source>
</evidence>
<protein>
    <submittedName>
        <fullName evidence="6">ABC-2 type transport system ATP-binding protein</fullName>
    </submittedName>
</protein>
<dbReference type="SUPFAM" id="SSF52540">
    <property type="entry name" value="P-loop containing nucleoside triphosphate hydrolases"/>
    <property type="match status" value="1"/>
</dbReference>
<dbReference type="PANTHER" id="PTHR42711">
    <property type="entry name" value="ABC TRANSPORTER ATP-BINDING PROTEIN"/>
    <property type="match status" value="1"/>
</dbReference>
<feature type="domain" description="ABC transporter" evidence="5">
    <location>
        <begin position="4"/>
        <end position="230"/>
    </location>
</feature>
<evidence type="ECO:0000256" key="3">
    <source>
        <dbReference type="ARBA" id="ARBA00022741"/>
    </source>
</evidence>
<dbReference type="InterPro" id="IPR003439">
    <property type="entry name" value="ABC_transporter-like_ATP-bd"/>
</dbReference>
<reference evidence="6 7" key="1">
    <citation type="submission" date="2016-11" db="EMBL/GenBank/DDBJ databases">
        <authorList>
            <person name="Jaros S."/>
            <person name="Januszkiewicz K."/>
            <person name="Wedrychowicz H."/>
        </authorList>
    </citation>
    <scope>NUCLEOTIDE SEQUENCE [LARGE SCALE GENOMIC DNA]</scope>
    <source>
        <strain evidence="6 7">DSM 15692</strain>
    </source>
</reference>
<dbReference type="OrthoDB" id="9804819at2"/>
<evidence type="ECO:0000256" key="1">
    <source>
        <dbReference type="ARBA" id="ARBA00005417"/>
    </source>
</evidence>
<dbReference type="AlphaFoldDB" id="A0A1M4SIE7"/>
<comment type="similarity">
    <text evidence="1">Belongs to the ABC transporter superfamily.</text>
</comment>
<proteinExistence type="inferred from homology"/>
<dbReference type="InterPro" id="IPR050763">
    <property type="entry name" value="ABC_transporter_ATP-binding"/>
</dbReference>
<evidence type="ECO:0000259" key="5">
    <source>
        <dbReference type="PROSITE" id="PS50893"/>
    </source>
</evidence>
<dbReference type="Pfam" id="PF00005">
    <property type="entry name" value="ABC_tran"/>
    <property type="match status" value="1"/>
</dbReference>
<keyword evidence="3" id="KW-0547">Nucleotide-binding</keyword>
<dbReference type="GO" id="GO:0016887">
    <property type="term" value="F:ATP hydrolysis activity"/>
    <property type="evidence" value="ECO:0007669"/>
    <property type="project" value="InterPro"/>
</dbReference>
<dbReference type="PANTHER" id="PTHR42711:SF5">
    <property type="entry name" value="ABC TRANSPORTER ATP-BINDING PROTEIN NATA"/>
    <property type="match status" value="1"/>
</dbReference>
<dbReference type="Pfam" id="PF13732">
    <property type="entry name" value="DrrA1-3_C"/>
    <property type="match status" value="1"/>
</dbReference>
<accession>A0A1M4SIE7</accession>
<organism evidence="6 7">
    <name type="scientific">Atopostipes suicloacalis DSM 15692</name>
    <dbReference type="NCBI Taxonomy" id="1121025"/>
    <lineage>
        <taxon>Bacteria</taxon>
        <taxon>Bacillati</taxon>
        <taxon>Bacillota</taxon>
        <taxon>Bacilli</taxon>
        <taxon>Lactobacillales</taxon>
        <taxon>Carnobacteriaceae</taxon>
        <taxon>Atopostipes</taxon>
    </lineage>
</organism>
<dbReference type="PROSITE" id="PS50893">
    <property type="entry name" value="ABC_TRANSPORTER_2"/>
    <property type="match status" value="1"/>
</dbReference>
<keyword evidence="4 6" id="KW-0067">ATP-binding</keyword>
<dbReference type="Proteomes" id="UP000184128">
    <property type="component" value="Unassembled WGS sequence"/>
</dbReference>
<dbReference type="SMART" id="SM00382">
    <property type="entry name" value="AAA"/>
    <property type="match status" value="1"/>
</dbReference>
<dbReference type="RefSeq" id="WP_073294825.1">
    <property type="nucleotide sequence ID" value="NZ_FQUF01000003.1"/>
</dbReference>
<name>A0A1M4SIE7_9LACT</name>
<sequence>MSIIQIENLTKSFGQFKALEDVNLEVKQGEIHGFIGPNGAGKSTTIRVLLGMLKADTGNITIFGKDTWQEAVSIHSRIAYVPGDANLWPNLTGGQIIDLFLNMRNSTIDNKRRDELIKYFELDPTKKCRTYSKGNLQKVLIISALASDADIYILDEPTSGLDPLMERKFQNYLLDLKAQGKTILLSSHILSEVEKLCDHVSIIRKGKIIEEGTLEELRHLTRTNFEVTSSENLEGLENIEGIHQVERENTTTTFQVDSENVNEVIQLLSQYKITHLTSAPPRLEDLFIRYYDDQEDEQYD</sequence>